<reference evidence="2" key="1">
    <citation type="journal article" date="2019" name="Int. J. Syst. Evol. Microbiol.">
        <title>The Global Catalogue of Microorganisms (GCM) 10K type strain sequencing project: providing services to taxonomists for standard genome sequencing and annotation.</title>
        <authorList>
            <consortium name="The Broad Institute Genomics Platform"/>
            <consortium name="The Broad Institute Genome Sequencing Center for Infectious Disease"/>
            <person name="Wu L."/>
            <person name="Ma J."/>
        </authorList>
    </citation>
    <scope>NUCLEOTIDE SEQUENCE [LARGE SCALE GENOMIC DNA]</scope>
    <source>
        <strain evidence="2">CGMCC 1.15111</strain>
    </source>
</reference>
<accession>A0ABQ3IAC8</accession>
<evidence type="ECO:0000313" key="2">
    <source>
        <dbReference type="Proteomes" id="UP000658258"/>
    </source>
</evidence>
<organism evidence="1 2">
    <name type="scientific">Roseivirga thermotolerans</name>
    <dbReference type="NCBI Taxonomy" id="1758176"/>
    <lineage>
        <taxon>Bacteria</taxon>
        <taxon>Pseudomonadati</taxon>
        <taxon>Bacteroidota</taxon>
        <taxon>Cytophagia</taxon>
        <taxon>Cytophagales</taxon>
        <taxon>Roseivirgaceae</taxon>
        <taxon>Roseivirga</taxon>
    </lineage>
</organism>
<dbReference type="RefSeq" id="WP_189630717.1">
    <property type="nucleotide sequence ID" value="NZ_BNAG01000003.1"/>
</dbReference>
<proteinExistence type="predicted"/>
<dbReference type="Proteomes" id="UP000658258">
    <property type="component" value="Unassembled WGS sequence"/>
</dbReference>
<evidence type="ECO:0000313" key="1">
    <source>
        <dbReference type="EMBL" id="GHE69141.1"/>
    </source>
</evidence>
<dbReference type="EMBL" id="BNAG01000003">
    <property type="protein sequence ID" value="GHE69141.1"/>
    <property type="molecule type" value="Genomic_DNA"/>
</dbReference>
<protein>
    <submittedName>
        <fullName evidence="1">Uncharacterized protein</fullName>
    </submittedName>
</protein>
<gene>
    <name evidence="1" type="ORF">GCM10011340_26310</name>
</gene>
<sequence length="194" mass="22402">MKKLVFALLLGLLVQDCSELYENPEQVYLIEEGRHDSKVVAGFVGDKLRTLKSSTLRFTARFDESARYNLGNKNQEDINKLFGFADANSMHHDNSIRFGWRYSAQKDQVEIFAYAYQNGQMNFEYITDLQIGANALFQINLTDESYELAVNGDHTVTMERKVKDKLGVYYLLFPYFGGNETAPHDIRIYINERV</sequence>
<name>A0ABQ3IAC8_9BACT</name>
<comment type="caution">
    <text evidence="1">The sequence shown here is derived from an EMBL/GenBank/DDBJ whole genome shotgun (WGS) entry which is preliminary data.</text>
</comment>
<keyword evidence="2" id="KW-1185">Reference proteome</keyword>